<evidence type="ECO:0000313" key="3">
    <source>
        <dbReference type="EMBL" id="PGH28052.1"/>
    </source>
</evidence>
<organism evidence="3 4">
    <name type="scientific">Polytolypa hystricis (strain UAMH7299)</name>
    <dbReference type="NCBI Taxonomy" id="1447883"/>
    <lineage>
        <taxon>Eukaryota</taxon>
        <taxon>Fungi</taxon>
        <taxon>Dikarya</taxon>
        <taxon>Ascomycota</taxon>
        <taxon>Pezizomycotina</taxon>
        <taxon>Eurotiomycetes</taxon>
        <taxon>Eurotiomycetidae</taxon>
        <taxon>Onygenales</taxon>
        <taxon>Onygenales incertae sedis</taxon>
        <taxon>Polytolypa</taxon>
    </lineage>
</organism>
<evidence type="ECO:0000259" key="2">
    <source>
        <dbReference type="Pfam" id="PF11160"/>
    </source>
</evidence>
<keyword evidence="4" id="KW-1185">Reference proteome</keyword>
<dbReference type="AlphaFoldDB" id="A0A2B7Z4T2"/>
<feature type="region of interest" description="Disordered" evidence="1">
    <location>
        <begin position="1"/>
        <end position="21"/>
    </location>
</feature>
<proteinExistence type="predicted"/>
<dbReference type="Pfam" id="PF11160">
    <property type="entry name" value="Hva1_TUDOR"/>
    <property type="match status" value="1"/>
</dbReference>
<dbReference type="EMBL" id="PDNA01000002">
    <property type="protein sequence ID" value="PGH28052.1"/>
    <property type="molecule type" value="Genomic_DNA"/>
</dbReference>
<sequence length="79" mass="8622">MPLYHQGMNVRYKPVGGPESRTAESIGLIKSVLTSTTQQGGRTIAASEEDPRYEIQNQNTGKKTMINERNILGEAPSSS</sequence>
<accession>A0A2B7Z4T2</accession>
<feature type="region of interest" description="Disordered" evidence="1">
    <location>
        <begin position="58"/>
        <end position="79"/>
    </location>
</feature>
<protein>
    <recommendedName>
        <fullName evidence="2">Hypervirulence associated protein TUDOR domain-containing protein</fullName>
    </recommendedName>
</protein>
<name>A0A2B7Z4T2_POLH7</name>
<reference evidence="3 4" key="1">
    <citation type="submission" date="2017-10" db="EMBL/GenBank/DDBJ databases">
        <title>Comparative genomics in systemic dimorphic fungi from Ajellomycetaceae.</title>
        <authorList>
            <person name="Munoz J.F."/>
            <person name="Mcewen J.G."/>
            <person name="Clay O.K."/>
            <person name="Cuomo C.A."/>
        </authorList>
    </citation>
    <scope>NUCLEOTIDE SEQUENCE [LARGE SCALE GENOMIC DNA]</scope>
    <source>
        <strain evidence="3 4">UAMH7299</strain>
    </source>
</reference>
<dbReference type="OrthoDB" id="10052172at2759"/>
<comment type="caution">
    <text evidence="3">The sequence shown here is derived from an EMBL/GenBank/DDBJ whole genome shotgun (WGS) entry which is preliminary data.</text>
</comment>
<feature type="domain" description="Hypervirulence associated protein TUDOR" evidence="2">
    <location>
        <begin position="7"/>
        <end position="71"/>
    </location>
</feature>
<evidence type="ECO:0000256" key="1">
    <source>
        <dbReference type="SAM" id="MobiDB-lite"/>
    </source>
</evidence>
<dbReference type="Proteomes" id="UP000224634">
    <property type="component" value="Unassembled WGS sequence"/>
</dbReference>
<dbReference type="InterPro" id="IPR021331">
    <property type="entry name" value="Hva1_TUDOR"/>
</dbReference>
<gene>
    <name evidence="3" type="ORF">AJ80_00307</name>
</gene>
<evidence type="ECO:0000313" key="4">
    <source>
        <dbReference type="Proteomes" id="UP000224634"/>
    </source>
</evidence>